<keyword evidence="2" id="KW-1185">Reference proteome</keyword>
<reference evidence="1" key="1">
    <citation type="submission" date="2020-08" db="EMBL/GenBank/DDBJ databases">
        <title>Multicomponent nature underlies the extraordinary mechanical properties of spider dragline silk.</title>
        <authorList>
            <person name="Kono N."/>
            <person name="Nakamura H."/>
            <person name="Mori M."/>
            <person name="Yoshida Y."/>
            <person name="Ohtoshi R."/>
            <person name="Malay A.D."/>
            <person name="Moran D.A.P."/>
            <person name="Tomita M."/>
            <person name="Numata K."/>
            <person name="Arakawa K."/>
        </authorList>
    </citation>
    <scope>NUCLEOTIDE SEQUENCE</scope>
</reference>
<dbReference type="EMBL" id="BMAV01000039">
    <property type="protein sequence ID" value="GFY37038.1"/>
    <property type="molecule type" value="Genomic_DNA"/>
</dbReference>
<accession>A0A8X7BMZ0</accession>
<comment type="caution">
    <text evidence="1">The sequence shown here is derived from an EMBL/GenBank/DDBJ whole genome shotgun (WGS) entry which is preliminary data.</text>
</comment>
<dbReference type="AlphaFoldDB" id="A0A8X7BMZ0"/>
<sequence length="106" mass="12156">MAPVDWWEGSYHSQPVFLCRRLPAPTQLFSDGGGRSEGEKAFDGSCRRQVSLTHCLTFWRDISAKWQKLFNPGFSLSAVAYHVLPNKKFLIRFATLPDPSFFFINK</sequence>
<evidence type="ECO:0000313" key="1">
    <source>
        <dbReference type="EMBL" id="GFY37038.1"/>
    </source>
</evidence>
<proteinExistence type="predicted"/>
<dbReference type="Proteomes" id="UP000886998">
    <property type="component" value="Unassembled WGS sequence"/>
</dbReference>
<organism evidence="1 2">
    <name type="scientific">Trichonephila inaurata madagascariensis</name>
    <dbReference type="NCBI Taxonomy" id="2747483"/>
    <lineage>
        <taxon>Eukaryota</taxon>
        <taxon>Metazoa</taxon>
        <taxon>Ecdysozoa</taxon>
        <taxon>Arthropoda</taxon>
        <taxon>Chelicerata</taxon>
        <taxon>Arachnida</taxon>
        <taxon>Araneae</taxon>
        <taxon>Araneomorphae</taxon>
        <taxon>Entelegynae</taxon>
        <taxon>Araneoidea</taxon>
        <taxon>Nephilidae</taxon>
        <taxon>Trichonephila</taxon>
        <taxon>Trichonephila inaurata</taxon>
    </lineage>
</organism>
<evidence type="ECO:0000313" key="2">
    <source>
        <dbReference type="Proteomes" id="UP000886998"/>
    </source>
</evidence>
<protein>
    <submittedName>
        <fullName evidence="1">Uncharacterized protein</fullName>
    </submittedName>
</protein>
<name>A0A8X7BMZ0_9ARAC</name>
<gene>
    <name evidence="1" type="ORF">TNIN_182711</name>
</gene>